<dbReference type="RefSeq" id="WP_091895620.1">
    <property type="nucleotide sequence ID" value="NZ_FOSJ01000003.1"/>
</dbReference>
<dbReference type="Gene3D" id="3.40.190.10">
    <property type="entry name" value="Periplasmic binding protein-like II"/>
    <property type="match status" value="2"/>
</dbReference>
<dbReference type="Pfam" id="PF13416">
    <property type="entry name" value="SBP_bac_8"/>
    <property type="match status" value="1"/>
</dbReference>
<dbReference type="GO" id="GO:0055052">
    <property type="term" value="C:ATP-binding cassette (ABC) transporter complex, substrate-binding subunit-containing"/>
    <property type="evidence" value="ECO:0007669"/>
    <property type="project" value="TreeGrafter"/>
</dbReference>
<dbReference type="PROSITE" id="PS51257">
    <property type="entry name" value="PROKAR_LIPOPROTEIN"/>
    <property type="match status" value="1"/>
</dbReference>
<dbReference type="PANTHER" id="PTHR30061">
    <property type="entry name" value="MALTOSE-BINDING PERIPLASMIC PROTEIN"/>
    <property type="match status" value="1"/>
</dbReference>
<feature type="chain" id="PRO_5039741048" description="Maltodextrin-binding protein" evidence="5">
    <location>
        <begin position="19"/>
        <end position="427"/>
    </location>
</feature>
<dbReference type="Proteomes" id="UP000199589">
    <property type="component" value="Unassembled WGS sequence"/>
</dbReference>
<evidence type="ECO:0000313" key="7">
    <source>
        <dbReference type="EMBL" id="SFJ93934.1"/>
    </source>
</evidence>
<keyword evidence="2 5" id="KW-0813">Transport</keyword>
<dbReference type="InterPro" id="IPR006059">
    <property type="entry name" value="SBP"/>
</dbReference>
<gene>
    <name evidence="7" type="ORF">SAMN04488569_100313</name>
</gene>
<feature type="signal peptide" evidence="5">
    <location>
        <begin position="1"/>
        <end position="18"/>
    </location>
</feature>
<evidence type="ECO:0000256" key="3">
    <source>
        <dbReference type="ARBA" id="ARBA00022597"/>
    </source>
</evidence>
<proteinExistence type="inferred from homology"/>
<dbReference type="GO" id="GO:0042956">
    <property type="term" value="P:maltodextrin transmembrane transport"/>
    <property type="evidence" value="ECO:0007669"/>
    <property type="project" value="TreeGrafter"/>
</dbReference>
<organism evidence="7 8">
    <name type="scientific">Marinilactibacillus piezotolerans</name>
    <dbReference type="NCBI Taxonomy" id="258723"/>
    <lineage>
        <taxon>Bacteria</taxon>
        <taxon>Bacillati</taxon>
        <taxon>Bacillota</taxon>
        <taxon>Bacilli</taxon>
        <taxon>Lactobacillales</taxon>
        <taxon>Carnobacteriaceae</taxon>
        <taxon>Marinilactibacillus</taxon>
    </lineage>
</organism>
<accession>A0A1I3VES0</accession>
<dbReference type="GO" id="GO:0015144">
    <property type="term" value="F:carbohydrate transmembrane transporter activity"/>
    <property type="evidence" value="ECO:0007669"/>
    <property type="project" value="InterPro"/>
</dbReference>
<dbReference type="EMBL" id="FOSJ01000003">
    <property type="protein sequence ID" value="SFJ93934.1"/>
    <property type="molecule type" value="Genomic_DNA"/>
</dbReference>
<keyword evidence="3 5" id="KW-0762">Sugar transport</keyword>
<name>A0A1I3VES0_9LACT</name>
<comment type="similarity">
    <text evidence="1 5">Belongs to the bacterial solute-binding protein 1 family.</text>
</comment>
<dbReference type="AlphaFoldDB" id="A0A1I3VES0"/>
<evidence type="ECO:0000313" key="8">
    <source>
        <dbReference type="Proteomes" id="UP000199589"/>
    </source>
</evidence>
<evidence type="ECO:0000256" key="6">
    <source>
        <dbReference type="SAM" id="MobiDB-lite"/>
    </source>
</evidence>
<reference evidence="8" key="1">
    <citation type="submission" date="2016-10" db="EMBL/GenBank/DDBJ databases">
        <authorList>
            <person name="Varghese N."/>
            <person name="Submissions S."/>
        </authorList>
    </citation>
    <scope>NUCLEOTIDE SEQUENCE [LARGE SCALE GENOMIC DNA]</scope>
    <source>
        <strain evidence="8">DSM 16108</strain>
    </source>
</reference>
<evidence type="ECO:0000256" key="5">
    <source>
        <dbReference type="RuleBase" id="RU365005"/>
    </source>
</evidence>
<comment type="subcellular location">
    <subcellularLocation>
        <location evidence="5">Cell membrane</location>
        <topology evidence="5">Lipid-anchor</topology>
    </subcellularLocation>
</comment>
<dbReference type="InterPro" id="IPR006060">
    <property type="entry name" value="Maltose/Cyclodextrin-bd"/>
</dbReference>
<dbReference type="OrthoDB" id="9766758at2"/>
<evidence type="ECO:0000256" key="4">
    <source>
        <dbReference type="ARBA" id="ARBA00022729"/>
    </source>
</evidence>
<evidence type="ECO:0000256" key="1">
    <source>
        <dbReference type="ARBA" id="ARBA00008520"/>
    </source>
</evidence>
<keyword evidence="4 5" id="KW-0732">Signal</keyword>
<keyword evidence="5" id="KW-0472">Membrane</keyword>
<feature type="region of interest" description="Disordered" evidence="6">
    <location>
        <begin position="24"/>
        <end position="45"/>
    </location>
</feature>
<evidence type="ECO:0000256" key="2">
    <source>
        <dbReference type="ARBA" id="ARBA00022448"/>
    </source>
</evidence>
<keyword evidence="5" id="KW-1003">Cell membrane</keyword>
<dbReference type="GO" id="GO:0015768">
    <property type="term" value="P:maltose transport"/>
    <property type="evidence" value="ECO:0007669"/>
    <property type="project" value="TreeGrafter"/>
</dbReference>
<protein>
    <recommendedName>
        <fullName evidence="5">Maltodextrin-binding protein</fullName>
    </recommendedName>
</protein>
<keyword evidence="8" id="KW-1185">Reference proteome</keyword>
<dbReference type="PRINTS" id="PR00181">
    <property type="entry name" value="MALTOSEBP"/>
</dbReference>
<keyword evidence="5" id="KW-0449">Lipoprotein</keyword>
<sequence length="427" mass="46137">MIKFYKLAMAGSAALLLAACGNGSDNSSGSEGETENDGAATGEIGGSIEVGVGEDYVEFVEAIVPAFEEEYDVDVTVSERDMFDTLEAVPLDGPAGLSPDVLLSPYDRIGGMGQQGHLSEMTLVDDGRYDETDKQQVTVDDTVYGTPFVIESLVLFYNKDLMDTPPETFDELEALTEDEQYAFSGQADTSTAFLANWVDFYNSYGLISGFGGYVFGEDGEDTSDIGLNSPEAIEGIEYAQKWFNDVWPEGMLDVTSAGDFIDDQFIQGNAAAVINGPWGAANYRDSGVNLGVAAIPTLPNGNEYAPFAGGKGWVVPSYTENYETAAAFVDFVTNEENMMMLYEDYTNEIPANQNARNAINEAGEDELAVAVIEQYNNAVPMPNIPEMAEVWTGAESMMFDAGSGNKKAEEAANDSVQIIKENIEQKY</sequence>
<dbReference type="SUPFAM" id="SSF53850">
    <property type="entry name" value="Periplasmic binding protein-like II"/>
    <property type="match status" value="1"/>
</dbReference>
<dbReference type="PANTHER" id="PTHR30061:SF50">
    <property type="entry name" value="MALTOSE_MALTODEXTRIN-BINDING PERIPLASMIC PROTEIN"/>
    <property type="match status" value="1"/>
</dbReference>
<dbReference type="GO" id="GO:1901982">
    <property type="term" value="F:maltose binding"/>
    <property type="evidence" value="ECO:0007669"/>
    <property type="project" value="TreeGrafter"/>
</dbReference>